<accession>A0ABS0I7R4</accession>
<name>A0ABS0I7R4_9BACT</name>
<organism evidence="1 2">
    <name type="scientific">Hymenobacter ruricola</name>
    <dbReference type="NCBI Taxonomy" id="2791023"/>
    <lineage>
        <taxon>Bacteria</taxon>
        <taxon>Pseudomonadati</taxon>
        <taxon>Bacteroidota</taxon>
        <taxon>Cytophagia</taxon>
        <taxon>Cytophagales</taxon>
        <taxon>Hymenobacteraceae</taxon>
        <taxon>Hymenobacter</taxon>
    </lineage>
</organism>
<dbReference type="RefSeq" id="WP_196294050.1">
    <property type="nucleotide sequence ID" value="NZ_JADQDM010000008.1"/>
</dbReference>
<protein>
    <submittedName>
        <fullName evidence="1">Uncharacterized protein</fullName>
    </submittedName>
</protein>
<gene>
    <name evidence="1" type="ORF">I2H31_15970</name>
</gene>
<comment type="caution">
    <text evidence="1">The sequence shown here is derived from an EMBL/GenBank/DDBJ whole genome shotgun (WGS) entry which is preliminary data.</text>
</comment>
<evidence type="ECO:0000313" key="1">
    <source>
        <dbReference type="EMBL" id="MBF9222602.1"/>
    </source>
</evidence>
<keyword evidence="2" id="KW-1185">Reference proteome</keyword>
<proteinExistence type="predicted"/>
<reference evidence="1 2" key="1">
    <citation type="submission" date="2020-11" db="EMBL/GenBank/DDBJ databases">
        <authorList>
            <person name="Kim M.K."/>
        </authorList>
    </citation>
    <scope>NUCLEOTIDE SEQUENCE [LARGE SCALE GENOMIC DNA]</scope>
    <source>
        <strain evidence="1 2">BT662</strain>
    </source>
</reference>
<evidence type="ECO:0000313" key="2">
    <source>
        <dbReference type="Proteomes" id="UP000618931"/>
    </source>
</evidence>
<dbReference type="Proteomes" id="UP000618931">
    <property type="component" value="Unassembled WGS sequence"/>
</dbReference>
<dbReference type="EMBL" id="JADQDM010000008">
    <property type="protein sequence ID" value="MBF9222602.1"/>
    <property type="molecule type" value="Genomic_DNA"/>
</dbReference>
<sequence length="99" mass="10571">MLAAYLRRFQKLRVARTARHGEAPYKPALPLAVLDGIADGSIRDNRIEITPELIAAFTAICTDLSTGSHFTATHGSRPLAREGAAKNCCTELPGAPRAA</sequence>